<accession>A0ABM3HMV0</accession>
<dbReference type="InterPro" id="IPR046956">
    <property type="entry name" value="RLP23-like"/>
</dbReference>
<evidence type="ECO:0000256" key="1">
    <source>
        <dbReference type="ARBA" id="ARBA00004479"/>
    </source>
</evidence>
<dbReference type="InterPro" id="IPR032675">
    <property type="entry name" value="LRR_dom_sf"/>
</dbReference>
<evidence type="ECO:0000256" key="4">
    <source>
        <dbReference type="ARBA" id="ARBA00022729"/>
    </source>
</evidence>
<evidence type="ECO:0000256" key="9">
    <source>
        <dbReference type="ARBA" id="ARBA00023180"/>
    </source>
</evidence>
<organism evidence="11 12">
    <name type="scientific">Rhodamnia argentea</name>
    <dbReference type="NCBI Taxonomy" id="178133"/>
    <lineage>
        <taxon>Eukaryota</taxon>
        <taxon>Viridiplantae</taxon>
        <taxon>Streptophyta</taxon>
        <taxon>Embryophyta</taxon>
        <taxon>Tracheophyta</taxon>
        <taxon>Spermatophyta</taxon>
        <taxon>Magnoliopsida</taxon>
        <taxon>eudicotyledons</taxon>
        <taxon>Gunneridae</taxon>
        <taxon>Pentapetalae</taxon>
        <taxon>rosids</taxon>
        <taxon>malvids</taxon>
        <taxon>Myrtales</taxon>
        <taxon>Myrtaceae</taxon>
        <taxon>Myrtoideae</taxon>
        <taxon>Myrteae</taxon>
        <taxon>Australasian group</taxon>
        <taxon>Rhodamnia</taxon>
    </lineage>
</organism>
<keyword evidence="9" id="KW-0325">Glycoprotein</keyword>
<dbReference type="PANTHER" id="PTHR48061">
    <property type="entry name" value="LEUCINE-RICH REPEAT RECEPTOR PROTEIN KINASE EMS1-LIKE-RELATED"/>
    <property type="match status" value="1"/>
</dbReference>
<keyword evidence="4" id="KW-0732">Signal</keyword>
<reference evidence="12" key="1">
    <citation type="submission" date="2025-08" db="UniProtKB">
        <authorList>
            <consortium name="RefSeq"/>
        </authorList>
    </citation>
    <scope>IDENTIFICATION</scope>
    <source>
        <tissue evidence="12">Leaf</tissue>
    </source>
</reference>
<keyword evidence="3" id="KW-0812">Transmembrane</keyword>
<keyword evidence="11" id="KW-1185">Reference proteome</keyword>
<dbReference type="Gene3D" id="3.80.10.10">
    <property type="entry name" value="Ribonuclease Inhibitor"/>
    <property type="match status" value="4"/>
</dbReference>
<keyword evidence="7" id="KW-0472">Membrane</keyword>
<protein>
    <submittedName>
        <fullName evidence="12">Receptor-like protein 9DC1</fullName>
    </submittedName>
</protein>
<dbReference type="Proteomes" id="UP000827889">
    <property type="component" value="Chromosome 7"/>
</dbReference>
<dbReference type="InterPro" id="IPR013210">
    <property type="entry name" value="LRR_N_plant-typ"/>
</dbReference>
<evidence type="ECO:0000256" key="5">
    <source>
        <dbReference type="ARBA" id="ARBA00022737"/>
    </source>
</evidence>
<dbReference type="InterPro" id="IPR001611">
    <property type="entry name" value="Leu-rich_rpt"/>
</dbReference>
<dbReference type="Pfam" id="PF08263">
    <property type="entry name" value="LRRNT_2"/>
    <property type="match status" value="1"/>
</dbReference>
<evidence type="ECO:0000313" key="12">
    <source>
        <dbReference type="RefSeq" id="XP_048137896.1"/>
    </source>
</evidence>
<dbReference type="GeneID" id="125315865"/>
<dbReference type="RefSeq" id="XP_048137896.1">
    <property type="nucleotide sequence ID" value="XM_048281939.1"/>
</dbReference>
<evidence type="ECO:0000256" key="8">
    <source>
        <dbReference type="ARBA" id="ARBA00023170"/>
    </source>
</evidence>
<evidence type="ECO:0000256" key="6">
    <source>
        <dbReference type="ARBA" id="ARBA00022989"/>
    </source>
</evidence>
<proteinExistence type="predicted"/>
<evidence type="ECO:0000259" key="10">
    <source>
        <dbReference type="Pfam" id="PF08263"/>
    </source>
</evidence>
<dbReference type="PANTHER" id="PTHR48061:SF43">
    <property type="entry name" value="LEUCINE-RICH REPEAT-CONTAINING N-TERMINAL PLANT-TYPE DOMAIN-CONTAINING PROTEIN"/>
    <property type="match status" value="1"/>
</dbReference>
<evidence type="ECO:0000256" key="7">
    <source>
        <dbReference type="ARBA" id="ARBA00023136"/>
    </source>
</evidence>
<keyword evidence="5" id="KW-0677">Repeat</keyword>
<keyword evidence="8" id="KW-0675">Receptor</keyword>
<feature type="domain" description="Leucine-rich repeat-containing N-terminal plant-type" evidence="10">
    <location>
        <begin position="15"/>
        <end position="62"/>
    </location>
</feature>
<dbReference type="SUPFAM" id="SSF52058">
    <property type="entry name" value="L domain-like"/>
    <property type="match status" value="2"/>
</dbReference>
<name>A0ABM3HMV0_9MYRT</name>
<evidence type="ECO:0000256" key="3">
    <source>
        <dbReference type="ARBA" id="ARBA00022692"/>
    </source>
</evidence>
<comment type="subcellular location">
    <subcellularLocation>
        <location evidence="1">Membrane</location>
        <topology evidence="1">Single-pass type I membrane protein</topology>
    </subcellularLocation>
</comment>
<dbReference type="Pfam" id="PF00560">
    <property type="entry name" value="LRR_1"/>
    <property type="match status" value="1"/>
</dbReference>
<evidence type="ECO:0000256" key="2">
    <source>
        <dbReference type="ARBA" id="ARBA00022614"/>
    </source>
</evidence>
<sequence>MADSPPPSQHPLCSDHEKLALLRFKQSFAIEISDSCDFSRVESWGSEDESGDCCSWGGIRCDKDADHVVGLDLSYSCLHGSPSPNSTLFSLVHLQELSLAKNHFNFFEIPSSFSRLTKLKYLNLSKSFFAGQVPLEISMLSDLGSLDLSVDNVSSFDHPSELSGPGFGNLVQNLSGVQELHLDSGLHGDLPERICHLPNLQFLDAGYQQDLAGHFPEFPSGSLLRSLRLTGTSLSGQLPSLIGSLNLLGLGFCRLRGCIPPWLMNMTYLTGLQLLYNDLEGSIPTSLSRLVKLRLGSMLPTCLGNISGSLSILNLRSNNFHCPIPRNWTNTRSLNMVNLSQNRLKGEVPRSLASCDMLEFLDLRDNLVNDMQQSLLPTTVPIYTYYGDYDYYLSINNKGMQMVCMKILDVLMAVDLSTNQFEGEIPENIGNLKGLHALNLSHNVLTGPRGGQFDTFLNTSYLENSGLCGSPLSNDCGDSASLPPSEEDEDSGFLLGLSWQAVVIGYGWTSYWPRL</sequence>
<gene>
    <name evidence="12" type="primary">LOC125315865</name>
</gene>
<evidence type="ECO:0000313" key="11">
    <source>
        <dbReference type="Proteomes" id="UP000827889"/>
    </source>
</evidence>
<keyword evidence="2" id="KW-0433">Leucine-rich repeat</keyword>
<keyword evidence="6" id="KW-1133">Transmembrane helix</keyword>